<dbReference type="AlphaFoldDB" id="A0A2H0VCQ9"/>
<comment type="caution">
    <text evidence="1">The sequence shown here is derived from an EMBL/GenBank/DDBJ whole genome shotgun (WGS) entry which is preliminary data.</text>
</comment>
<reference evidence="2" key="1">
    <citation type="submission" date="2017-09" db="EMBL/GenBank/DDBJ databases">
        <title>Depth-based differentiation of microbial function through sediment-hosted aquifers and enrichment of novel symbionts in the deep terrestrial subsurface.</title>
        <authorList>
            <person name="Probst A.J."/>
            <person name="Ladd B."/>
            <person name="Jarett J.K."/>
            <person name="Geller-Mcgrath D.E."/>
            <person name="Sieber C.M.K."/>
            <person name="Emerson J.B."/>
            <person name="Anantharaman K."/>
            <person name="Thomas B.C."/>
            <person name="Malmstrom R."/>
            <person name="Stieglmeier M."/>
            <person name="Klingl A."/>
            <person name="Woyke T."/>
            <person name="Ryan C.M."/>
            <person name="Banfield J.F."/>
        </authorList>
    </citation>
    <scope>NUCLEOTIDE SEQUENCE [LARGE SCALE GENOMIC DNA]</scope>
</reference>
<organism evidence="1 2">
    <name type="scientific">Candidatus Doudnabacteria bacterium CG10_big_fil_rev_8_21_14_0_10_41_10</name>
    <dbReference type="NCBI Taxonomy" id="1974551"/>
    <lineage>
        <taxon>Bacteria</taxon>
        <taxon>Candidatus Doudnaibacteriota</taxon>
    </lineage>
</organism>
<accession>A0A2H0VCQ9</accession>
<dbReference type="EMBL" id="PFAJ01000055">
    <property type="protein sequence ID" value="PIR96897.1"/>
    <property type="molecule type" value="Genomic_DNA"/>
</dbReference>
<protein>
    <submittedName>
        <fullName evidence="1">Uncharacterized protein</fullName>
    </submittedName>
</protein>
<name>A0A2H0VCQ9_9BACT</name>
<evidence type="ECO:0000313" key="1">
    <source>
        <dbReference type="EMBL" id="PIR96897.1"/>
    </source>
</evidence>
<gene>
    <name evidence="1" type="ORF">COT91_04235</name>
</gene>
<evidence type="ECO:0000313" key="2">
    <source>
        <dbReference type="Proteomes" id="UP000230557"/>
    </source>
</evidence>
<dbReference type="Proteomes" id="UP000230557">
    <property type="component" value="Unassembled WGS sequence"/>
</dbReference>
<proteinExistence type="predicted"/>
<sequence length="59" mass="6794">MTKLDKQKFDAINSIRNLCRHCRAGELHDCPVSRVISQIEEIKGVPIVVNDQLHHVLFQ</sequence>